<dbReference type="SUPFAM" id="SSF56801">
    <property type="entry name" value="Acetyl-CoA synthetase-like"/>
    <property type="match status" value="1"/>
</dbReference>
<reference evidence="3 4" key="1">
    <citation type="journal article" date="2009" name="Stand. Genomic Sci.">
        <title>Complete genome sequence of Stackebrandtia nassauensis type strain (LLR-40K-21).</title>
        <authorList>
            <person name="Munk C."/>
            <person name="Lapidus A."/>
            <person name="Copeland A."/>
            <person name="Jando M."/>
            <person name="Mayilraj S."/>
            <person name="Glavina Del Rio T."/>
            <person name="Nolan M."/>
            <person name="Chen F."/>
            <person name="Lucas S."/>
            <person name="Tice H."/>
            <person name="Cheng J.F."/>
            <person name="Han C."/>
            <person name="Detter J.C."/>
            <person name="Bruce D."/>
            <person name="Goodwin L."/>
            <person name="Chain P."/>
            <person name="Pitluck S."/>
            <person name="Goker M."/>
            <person name="Ovchinikova G."/>
            <person name="Pati A."/>
            <person name="Ivanova N."/>
            <person name="Mavromatis K."/>
            <person name="Chen A."/>
            <person name="Palaniappan K."/>
            <person name="Land M."/>
            <person name="Hauser L."/>
            <person name="Chang Y.J."/>
            <person name="Jeffries C.D."/>
            <person name="Bristow J."/>
            <person name="Eisen J.A."/>
            <person name="Markowitz V."/>
            <person name="Hugenholtz P."/>
            <person name="Kyrpides N.C."/>
            <person name="Klenk H.P."/>
        </authorList>
    </citation>
    <scope>NUCLEOTIDE SEQUENCE [LARGE SCALE GENOMIC DNA]</scope>
    <source>
        <strain evidence="4">DSM 44728 / CIP 108903 / NRRL B-16338 / NBRC 102104 / LLR-40K-21</strain>
    </source>
</reference>
<dbReference type="STRING" id="446470.Snas_1151"/>
<dbReference type="PROSITE" id="PS00455">
    <property type="entry name" value="AMP_BINDING"/>
    <property type="match status" value="1"/>
</dbReference>
<dbReference type="OrthoDB" id="2472181at2"/>
<protein>
    <submittedName>
        <fullName evidence="3">Amino acid adenylation domain protein</fullName>
    </submittedName>
</protein>
<dbReference type="HOGENOM" id="CLU_000022_2_12_11"/>
<dbReference type="PANTHER" id="PTHR45527">
    <property type="entry name" value="NONRIBOSOMAL PEPTIDE SYNTHETASE"/>
    <property type="match status" value="1"/>
</dbReference>
<dbReference type="GO" id="GO:0031177">
    <property type="term" value="F:phosphopantetheine binding"/>
    <property type="evidence" value="ECO:0007669"/>
    <property type="project" value="TreeGrafter"/>
</dbReference>
<dbReference type="KEGG" id="sna:Snas_1151"/>
<dbReference type="PANTHER" id="PTHR45527:SF1">
    <property type="entry name" value="FATTY ACID SYNTHASE"/>
    <property type="match status" value="1"/>
</dbReference>
<dbReference type="eggNOG" id="COG1020">
    <property type="taxonomic scope" value="Bacteria"/>
</dbReference>
<dbReference type="EMBL" id="CP001778">
    <property type="protein sequence ID" value="ADD40861.1"/>
    <property type="molecule type" value="Genomic_DNA"/>
</dbReference>
<dbReference type="GO" id="GO:0043041">
    <property type="term" value="P:amino acid activation for nonribosomal peptide biosynthetic process"/>
    <property type="evidence" value="ECO:0007669"/>
    <property type="project" value="TreeGrafter"/>
</dbReference>
<keyword evidence="4" id="KW-1185">Reference proteome</keyword>
<dbReference type="AlphaFoldDB" id="D3QB44"/>
<organism evidence="3 4">
    <name type="scientific">Stackebrandtia nassauensis (strain DSM 44728 / CIP 108903 / NRRL B-16338 / NBRC 102104 / LLR-40K-21)</name>
    <dbReference type="NCBI Taxonomy" id="446470"/>
    <lineage>
        <taxon>Bacteria</taxon>
        <taxon>Bacillati</taxon>
        <taxon>Actinomycetota</taxon>
        <taxon>Actinomycetes</taxon>
        <taxon>Glycomycetales</taxon>
        <taxon>Glycomycetaceae</taxon>
        <taxon>Stackebrandtia</taxon>
    </lineage>
</organism>
<dbReference type="InterPro" id="IPR000873">
    <property type="entry name" value="AMP-dep_synth/lig_dom"/>
</dbReference>
<feature type="domain" description="AMP-binding enzyme C-terminal" evidence="2">
    <location>
        <begin position="410"/>
        <end position="482"/>
    </location>
</feature>
<name>D3QB44_STANL</name>
<evidence type="ECO:0000313" key="4">
    <source>
        <dbReference type="Proteomes" id="UP000000844"/>
    </source>
</evidence>
<accession>D3QB44</accession>
<dbReference type="NCBIfam" id="TIGR01733">
    <property type="entry name" value="AA-adenyl-dom"/>
    <property type="match status" value="1"/>
</dbReference>
<feature type="domain" description="AMP-dependent synthetase/ligase" evidence="1">
    <location>
        <begin position="11"/>
        <end position="356"/>
    </location>
</feature>
<gene>
    <name evidence="3" type="ordered locus">Snas_1151</name>
</gene>
<dbReference type="InterPro" id="IPR025110">
    <property type="entry name" value="AMP-bd_C"/>
</dbReference>
<dbReference type="InterPro" id="IPR020845">
    <property type="entry name" value="AMP-binding_CS"/>
</dbReference>
<dbReference type="Proteomes" id="UP000000844">
    <property type="component" value="Chromosome"/>
</dbReference>
<dbReference type="InterPro" id="IPR045851">
    <property type="entry name" value="AMP-bd_C_sf"/>
</dbReference>
<dbReference type="Pfam" id="PF13193">
    <property type="entry name" value="AMP-binding_C"/>
    <property type="match status" value="1"/>
</dbReference>
<sequence length="496" mass="53346">MNEPRTMYAWFDRSAETFGDSPALEVGGMRLTYRQLRERARRLAARLIAANDGRAPRRVGLLASRSLGTYAGYLGILWTGAAVVPLSPDHPNARVRDIAKAAELDLVVTDPGGAGTDPGVPVVSAEDVDSAAAPPYREPDPEDVAYIIFTSGSTGAAKGVPISHRNISSYLEQIAARYEIGPGSRVSGNFELTFDGSVHDLFVTWSRGGTLVVPSRSQLLSPVMAVNNLELTHWFSVPSLISFAAKLETLTPGCMPTLRWSLFGGEAVPLAAARQWRQAAPNSRLEVLYGPTELTIASTAFRLPADPVDWPVTSNGIAPIGSRLPRLELRVVDESGATADTGELCVRGPQRFGGYLDPGDDAGAFLPGGGGEADWYRTGDRVAQQDGYLVYLGRSDHQVKIHGHRIEPGEIEAELRRLPGVRDATVLAVPSSGGDPELTAAVCGSDCVPEELYNTLRDRLPAYMLPRRIAALDQLPLNTNGKIDRRALLDQLGYAT</sequence>
<evidence type="ECO:0000259" key="2">
    <source>
        <dbReference type="Pfam" id="PF13193"/>
    </source>
</evidence>
<dbReference type="InterPro" id="IPR042099">
    <property type="entry name" value="ANL_N_sf"/>
</dbReference>
<dbReference type="GO" id="GO:0044550">
    <property type="term" value="P:secondary metabolite biosynthetic process"/>
    <property type="evidence" value="ECO:0007669"/>
    <property type="project" value="TreeGrafter"/>
</dbReference>
<proteinExistence type="predicted"/>
<dbReference type="Gene3D" id="3.30.300.30">
    <property type="match status" value="1"/>
</dbReference>
<dbReference type="Gene3D" id="3.40.50.12780">
    <property type="entry name" value="N-terminal domain of ligase-like"/>
    <property type="match status" value="1"/>
</dbReference>
<dbReference type="RefSeq" id="WP_013016432.1">
    <property type="nucleotide sequence ID" value="NC_013947.1"/>
</dbReference>
<dbReference type="Pfam" id="PF00501">
    <property type="entry name" value="AMP-binding"/>
    <property type="match status" value="1"/>
</dbReference>
<evidence type="ECO:0000313" key="3">
    <source>
        <dbReference type="EMBL" id="ADD40861.1"/>
    </source>
</evidence>
<evidence type="ECO:0000259" key="1">
    <source>
        <dbReference type="Pfam" id="PF00501"/>
    </source>
</evidence>
<dbReference type="InterPro" id="IPR010071">
    <property type="entry name" value="AA_adenyl_dom"/>
</dbReference>
<dbReference type="GO" id="GO:0005737">
    <property type="term" value="C:cytoplasm"/>
    <property type="evidence" value="ECO:0007669"/>
    <property type="project" value="TreeGrafter"/>
</dbReference>